<feature type="domain" description="Competence protein CoiA nuclease-like" evidence="1">
    <location>
        <begin position="107"/>
        <end position="165"/>
    </location>
</feature>
<dbReference type="AlphaFoldDB" id="A0A0N9X398"/>
<reference evidence="3" key="1">
    <citation type="submission" date="2015-09" db="EMBL/GenBank/DDBJ databases">
        <title>Whole genome sequence of Pseudomonas fluorescens FW300-N2C3.</title>
        <authorList>
            <person name="Ray J."/>
            <person name="Melnyk R."/>
            <person name="Deutschbauer A."/>
        </authorList>
    </citation>
    <scope>NUCLEOTIDE SEQUENCE [LARGE SCALE GENOMIC DNA]</scope>
    <source>
        <strain evidence="3">FW300-N2C3</strain>
    </source>
</reference>
<gene>
    <name evidence="2" type="ORF">AO356_00115</name>
</gene>
<dbReference type="Proteomes" id="UP000059425">
    <property type="component" value="Chromosome"/>
</dbReference>
<sequence length="371" mass="42554">MGLLAYRLDGTPVVSVFLTDEEWKTEALNKSRDLFMPETKSRAVLKVSRLGHRFFSHKPGERKLSQTGGESDDHVMLKIKTLFAATAAGWSALPEQSGVTASGKFYRADVLCTHPNGKTKVAVEIQRSTQRDVDYEERQRVYVEAGIRCIWIDISKKAYRHHISKPTKALPRFECKRQSPDSTGTYLVSIEKQDIDFPEFIQGALTGKLRFIEHEVNTSLHHIRIHRKRCWSCKIHICLLDPEFTEDLVRQMPKIVSTIHRKTTHIQDMCRIKLIHFKKRGVKEHVSCCPHCGIAQSYSELDHRFELADHVAFLAIARPTGLLPRRFWSWETHPKLEMLPVPGAAFLITGEPDDDSALLEILRENLKGCHW</sequence>
<dbReference type="InterPro" id="IPR010330">
    <property type="entry name" value="CoiA_nuc"/>
</dbReference>
<proteinExistence type="predicted"/>
<organism evidence="2 3">
    <name type="scientific">Pseudomonas fluorescens</name>
    <dbReference type="NCBI Taxonomy" id="294"/>
    <lineage>
        <taxon>Bacteria</taxon>
        <taxon>Pseudomonadati</taxon>
        <taxon>Pseudomonadota</taxon>
        <taxon>Gammaproteobacteria</taxon>
        <taxon>Pseudomonadales</taxon>
        <taxon>Pseudomonadaceae</taxon>
        <taxon>Pseudomonas</taxon>
    </lineage>
</organism>
<reference evidence="2 3" key="2">
    <citation type="journal article" date="2018" name="Nature">
        <title>Mutant phenotypes for thousands of bacterial genes of unknown function.</title>
        <authorList>
            <person name="Price M.N."/>
            <person name="Wetmore K.M."/>
            <person name="Waters R.J."/>
            <person name="Callaghan M."/>
            <person name="Ray J."/>
            <person name="Liu H."/>
            <person name="Kuehl J.V."/>
            <person name="Melnyk R.A."/>
            <person name="Lamson J.S."/>
            <person name="Suh Y."/>
            <person name="Carlson H.K."/>
            <person name="Esquivel Z."/>
            <person name="Sadeeshkumar H."/>
            <person name="Chakraborty R."/>
            <person name="Zane G.M."/>
            <person name="Rubin B.E."/>
            <person name="Wall J.D."/>
            <person name="Visel A."/>
            <person name="Bristow J."/>
            <person name="Blow M.J."/>
            <person name="Arkin A.P."/>
            <person name="Deutschbauer A.M."/>
        </authorList>
    </citation>
    <scope>NUCLEOTIDE SEQUENCE [LARGE SCALE GENOMIC DNA]</scope>
    <source>
        <strain evidence="2 3">FW300-N2C3</strain>
    </source>
</reference>
<evidence type="ECO:0000313" key="2">
    <source>
        <dbReference type="EMBL" id="ALI05249.1"/>
    </source>
</evidence>
<accession>A0A0N9X398</accession>
<dbReference type="Pfam" id="PF06054">
    <property type="entry name" value="CoiA_nuc"/>
    <property type="match status" value="1"/>
</dbReference>
<name>A0A0N9X398_PSEFL</name>
<protein>
    <recommendedName>
        <fullName evidence="1">Competence protein CoiA nuclease-like domain-containing protein</fullName>
    </recommendedName>
</protein>
<evidence type="ECO:0000259" key="1">
    <source>
        <dbReference type="Pfam" id="PF06054"/>
    </source>
</evidence>
<evidence type="ECO:0000313" key="3">
    <source>
        <dbReference type="Proteomes" id="UP000059425"/>
    </source>
</evidence>
<dbReference type="EMBL" id="CP012831">
    <property type="protein sequence ID" value="ALI05249.1"/>
    <property type="molecule type" value="Genomic_DNA"/>
</dbReference>